<gene>
    <name evidence="1" type="ORF">ACD_80C00046G0012</name>
</gene>
<evidence type="ECO:0008006" key="2">
    <source>
        <dbReference type="Google" id="ProtNLM"/>
    </source>
</evidence>
<evidence type="ECO:0000313" key="1">
    <source>
        <dbReference type="EMBL" id="EKD25485.1"/>
    </source>
</evidence>
<protein>
    <recommendedName>
        <fullName evidence="2">SLH domain-containing protein</fullName>
    </recommendedName>
</protein>
<sequence>MTNKRNIKNIFFLLITWIFCTTGLIFAYVDVNTSLGILPPPYAVIYTPADISGTYVSWPVYVEITGAGIRENSTWIFINGNSTLDFYRGTGPFTTWATYSDTNRRTHLQTTATVDRIDAVWPTFSGVTDGTTYDAAVTITFADDTTGVTATINGNPFINWSSISVNGTYQLIVTDAAGNSTWALFIIYLSSTPPPSWWGGWGWAGVGVRHLIAPECASRSCYSSYYNALCGSCTPPKTLVIPWNRPVYHYSSPVQPSIVVSPYPKEWNDAYLRAYHLGITTATNIRDAEMETLLYRKFAAKMASEFAMKVIRRVPDTSKKCEFNDISKEILELQYYMRLSCQLGIMGVDYYGDPDTTFNPNYVLTRDQLVTIFSRILFGNQYNLKHGELTLYEQAINFINHTLTNIGNALGIDLGIITPLDWYKRHFEAIKQLWILTNYTLTTKEFRGYVMIIMYRLDQMWVAKINAINKTVIDPLK</sequence>
<accession>K1X5J9</accession>
<reference evidence="1" key="1">
    <citation type="journal article" date="2012" name="Science">
        <title>Fermentation, hydrogen, and sulfur metabolism in multiple uncultivated bacterial phyla.</title>
        <authorList>
            <person name="Wrighton K.C."/>
            <person name="Thomas B.C."/>
            <person name="Sharon I."/>
            <person name="Miller C.S."/>
            <person name="Castelle C.J."/>
            <person name="VerBerkmoes N.C."/>
            <person name="Wilkins M.J."/>
            <person name="Hettich R.L."/>
            <person name="Lipton M.S."/>
            <person name="Williams K.H."/>
            <person name="Long P.E."/>
            <person name="Banfield J.F."/>
        </authorList>
    </citation>
    <scope>NUCLEOTIDE SEQUENCE [LARGE SCALE GENOMIC DNA]</scope>
</reference>
<organism evidence="1">
    <name type="scientific">uncultured bacterium</name>
    <name type="common">gcode 4</name>
    <dbReference type="NCBI Taxonomy" id="1234023"/>
    <lineage>
        <taxon>Bacteria</taxon>
        <taxon>environmental samples</taxon>
    </lineage>
</organism>
<dbReference type="EMBL" id="AMFJ01036053">
    <property type="protein sequence ID" value="EKD25485.1"/>
    <property type="molecule type" value="Genomic_DNA"/>
</dbReference>
<name>K1X5J9_9BACT</name>
<comment type="caution">
    <text evidence="1">The sequence shown here is derived from an EMBL/GenBank/DDBJ whole genome shotgun (WGS) entry which is preliminary data.</text>
</comment>
<proteinExistence type="predicted"/>
<dbReference type="AlphaFoldDB" id="K1X5J9"/>